<gene>
    <name evidence="3" type="ORF">LshimejAT787_0300770</name>
</gene>
<feature type="region of interest" description="Disordered" evidence="1">
    <location>
        <begin position="303"/>
        <end position="350"/>
    </location>
</feature>
<keyword evidence="2" id="KW-0812">Transmembrane</keyword>
<dbReference type="EMBL" id="BRPK01000003">
    <property type="protein sequence ID" value="GLB35789.1"/>
    <property type="molecule type" value="Genomic_DNA"/>
</dbReference>
<keyword evidence="2" id="KW-1133">Transmembrane helix</keyword>
<dbReference type="GO" id="GO:0032153">
    <property type="term" value="C:cell division site"/>
    <property type="evidence" value="ECO:0007669"/>
    <property type="project" value="TreeGrafter"/>
</dbReference>
<accession>A0A9P3PHZ7</accession>
<dbReference type="InterPro" id="IPR051380">
    <property type="entry name" value="pH-response_reg_palI/RIM9"/>
</dbReference>
<evidence type="ECO:0000313" key="4">
    <source>
        <dbReference type="Proteomes" id="UP001063166"/>
    </source>
</evidence>
<dbReference type="Proteomes" id="UP001063166">
    <property type="component" value="Unassembled WGS sequence"/>
</dbReference>
<feature type="compositionally biased region" description="Polar residues" evidence="1">
    <location>
        <begin position="520"/>
        <end position="542"/>
    </location>
</feature>
<evidence type="ECO:0000256" key="2">
    <source>
        <dbReference type="SAM" id="Phobius"/>
    </source>
</evidence>
<reference evidence="3" key="1">
    <citation type="submission" date="2022-07" db="EMBL/GenBank/DDBJ databases">
        <title>The genome of Lyophyllum shimeji provides insight into the initial evolution of ectomycorrhizal fungal genome.</title>
        <authorList>
            <person name="Kobayashi Y."/>
            <person name="Shibata T."/>
            <person name="Hirakawa H."/>
            <person name="Shigenobu S."/>
            <person name="Nishiyama T."/>
            <person name="Yamada A."/>
            <person name="Hasebe M."/>
            <person name="Kawaguchi M."/>
        </authorList>
    </citation>
    <scope>NUCLEOTIDE SEQUENCE</scope>
    <source>
        <strain evidence="3">AT787</strain>
    </source>
</reference>
<proteinExistence type="predicted"/>
<name>A0A9P3PHZ7_LYOSH</name>
<dbReference type="InterPro" id="IPR009571">
    <property type="entry name" value="SUR7/Rim9-like_fungi"/>
</dbReference>
<evidence type="ECO:0000313" key="3">
    <source>
        <dbReference type="EMBL" id="GLB35789.1"/>
    </source>
</evidence>
<dbReference type="PANTHER" id="PTHR28013:SF4">
    <property type="entry name" value="MARVEL DOMAIN-CONTAINING PROTEIN"/>
    <property type="match status" value="1"/>
</dbReference>
<dbReference type="OrthoDB" id="3365245at2759"/>
<comment type="caution">
    <text evidence="3">The sequence shown here is derived from an EMBL/GenBank/DDBJ whole genome shotgun (WGS) entry which is preliminary data.</text>
</comment>
<evidence type="ECO:0000256" key="1">
    <source>
        <dbReference type="SAM" id="MobiDB-lite"/>
    </source>
</evidence>
<feature type="region of interest" description="Disordered" evidence="1">
    <location>
        <begin position="520"/>
        <end position="567"/>
    </location>
</feature>
<dbReference type="PANTHER" id="PTHR28013">
    <property type="entry name" value="PROTEIN DCV1-RELATED"/>
    <property type="match status" value="1"/>
</dbReference>
<feature type="transmembrane region" description="Helical" evidence="2">
    <location>
        <begin position="134"/>
        <end position="158"/>
    </location>
</feature>
<feature type="transmembrane region" description="Helical" evidence="2">
    <location>
        <begin position="178"/>
        <end position="198"/>
    </location>
</feature>
<protein>
    <submittedName>
        <fullName evidence="3">SUR7/PalI family protein</fullName>
    </submittedName>
</protein>
<keyword evidence="2" id="KW-0472">Membrane</keyword>
<dbReference type="AlphaFoldDB" id="A0A9P3PHZ7"/>
<organism evidence="3 4">
    <name type="scientific">Lyophyllum shimeji</name>
    <name type="common">Hon-shimeji</name>
    <name type="synonym">Tricholoma shimeji</name>
    <dbReference type="NCBI Taxonomy" id="47721"/>
    <lineage>
        <taxon>Eukaryota</taxon>
        <taxon>Fungi</taxon>
        <taxon>Dikarya</taxon>
        <taxon>Basidiomycota</taxon>
        <taxon>Agaricomycotina</taxon>
        <taxon>Agaricomycetes</taxon>
        <taxon>Agaricomycetidae</taxon>
        <taxon>Agaricales</taxon>
        <taxon>Tricholomatineae</taxon>
        <taxon>Lyophyllaceae</taxon>
        <taxon>Lyophyllum</taxon>
    </lineage>
</organism>
<keyword evidence="4" id="KW-1185">Reference proteome</keyword>
<feature type="region of interest" description="Disordered" evidence="1">
    <location>
        <begin position="459"/>
        <end position="478"/>
    </location>
</feature>
<feature type="transmembrane region" description="Helical" evidence="2">
    <location>
        <begin position="97"/>
        <end position="122"/>
    </location>
</feature>
<dbReference type="GO" id="GO:0035838">
    <property type="term" value="C:growing cell tip"/>
    <property type="evidence" value="ECO:0007669"/>
    <property type="project" value="TreeGrafter"/>
</dbReference>
<feature type="region of interest" description="Disordered" evidence="1">
    <location>
        <begin position="362"/>
        <end position="413"/>
    </location>
</feature>
<feature type="compositionally biased region" description="Polar residues" evidence="1">
    <location>
        <begin position="460"/>
        <end position="470"/>
    </location>
</feature>
<dbReference type="GO" id="GO:0005886">
    <property type="term" value="C:plasma membrane"/>
    <property type="evidence" value="ECO:0007669"/>
    <property type="project" value="InterPro"/>
</dbReference>
<feature type="transmembrane region" description="Helical" evidence="2">
    <location>
        <begin position="12"/>
        <end position="31"/>
    </location>
</feature>
<dbReference type="Pfam" id="PF06687">
    <property type="entry name" value="SUR7"/>
    <property type="match status" value="1"/>
</dbReference>
<sequence>MGIIRPATPGFLVTLVATVLLAVVSFCVPYFKSVYFLKATISVSGHNGSITFGTLGYCLELSNGTTCSTPAVGYELDINGLVGNKLPVKIPQVVVKWLTYCLVLHIVALGLSAGSAIFGLLAHVREMSMTCCSTCVSGFAAAVALLAFIFDIAIFFAAKARINAVGSAQIGNATWLTLAAWVLLFFSGCFYTIGRCCISKRGPRSGKWDKVQSQVSGHEEQMRLDAVKAEADRKAKQKQVEGGLPAFHEVQPLTGHIDGDKVYIDEPQQQNTIAGVGARPFQGGAYSNGGYVQKAPGSRAVDEYYSPTQEHPPTTYPPAPQATNYGPTGYAQNVPPPATPHRQPSGYAQSQYSKSNYAQSTYNYNAPQTSSPPPANQYLSTTTPYASDPYGVPGHEYGHTAGGSSYHTAASHDRQATTYSNYDPYDSQQQTSYNNYSNTAYNNTPPAAAAYALSPSNYYQAQSPPTGPSHQNERSYTLGGSAYAGDGYGANSVPPLPEPGISYFPAQSTSSPLALINTDTGYVSPAQTSPVKGPRPQNQLTVRNEDELPPNYEPGNSNVQGAWGKAR</sequence>